<gene>
    <name evidence="1" type="ORF">M427DRAFT_29593</name>
</gene>
<dbReference type="EMBL" id="KQ965741">
    <property type="protein sequence ID" value="KXS18699.1"/>
    <property type="molecule type" value="Genomic_DNA"/>
</dbReference>
<sequence length="230" mass="25414">MSYTLEKAKDDEFLISWDFGEELARHIRPQASAIPFPPIIVAQGTAGNVALSYLESHPSAALVLISPGLAFGGAWCPGLSSGKYDDRLWRTKDNVYNIVGQENMPCNDFDSRSGDYFPVGPLLNPAMDPSLSLTSIRIESSRKSKFPMIVLDFVPMTTVSRLAADQLAESVRISEEEYAGKILECEYVAISIDTPVERFEMMRAGAWALDEEVSGVVCDVVDEWLDEHSL</sequence>
<evidence type="ECO:0000313" key="1">
    <source>
        <dbReference type="EMBL" id="KXS18699.1"/>
    </source>
</evidence>
<proteinExistence type="predicted"/>
<dbReference type="OrthoDB" id="3365310at2759"/>
<accession>A0A139APM3</accession>
<keyword evidence="2" id="KW-1185">Reference proteome</keyword>
<evidence type="ECO:0000313" key="2">
    <source>
        <dbReference type="Proteomes" id="UP000070544"/>
    </source>
</evidence>
<dbReference type="Proteomes" id="UP000070544">
    <property type="component" value="Unassembled WGS sequence"/>
</dbReference>
<dbReference type="AlphaFoldDB" id="A0A139APM3"/>
<name>A0A139APM3_GONPJ</name>
<organism evidence="1 2">
    <name type="scientific">Gonapodya prolifera (strain JEL478)</name>
    <name type="common">Monoblepharis prolifera</name>
    <dbReference type="NCBI Taxonomy" id="1344416"/>
    <lineage>
        <taxon>Eukaryota</taxon>
        <taxon>Fungi</taxon>
        <taxon>Fungi incertae sedis</taxon>
        <taxon>Chytridiomycota</taxon>
        <taxon>Chytridiomycota incertae sedis</taxon>
        <taxon>Monoblepharidomycetes</taxon>
        <taxon>Monoblepharidales</taxon>
        <taxon>Gonapodyaceae</taxon>
        <taxon>Gonapodya</taxon>
    </lineage>
</organism>
<reference evidence="1 2" key="1">
    <citation type="journal article" date="2015" name="Genome Biol. Evol.">
        <title>Phylogenomic analyses indicate that early fungi evolved digesting cell walls of algal ancestors of land plants.</title>
        <authorList>
            <person name="Chang Y."/>
            <person name="Wang S."/>
            <person name="Sekimoto S."/>
            <person name="Aerts A.L."/>
            <person name="Choi C."/>
            <person name="Clum A."/>
            <person name="LaButti K.M."/>
            <person name="Lindquist E.A."/>
            <person name="Yee Ngan C."/>
            <person name="Ohm R.A."/>
            <person name="Salamov A.A."/>
            <person name="Grigoriev I.V."/>
            <person name="Spatafora J.W."/>
            <person name="Berbee M.L."/>
        </authorList>
    </citation>
    <scope>NUCLEOTIDE SEQUENCE [LARGE SCALE GENOMIC DNA]</scope>
    <source>
        <strain evidence="1 2">JEL478</strain>
    </source>
</reference>
<protein>
    <recommendedName>
        <fullName evidence="3">Alpha/beta-hydrolase</fullName>
    </recommendedName>
</protein>
<evidence type="ECO:0008006" key="3">
    <source>
        <dbReference type="Google" id="ProtNLM"/>
    </source>
</evidence>